<feature type="compositionally biased region" description="Low complexity" evidence="1">
    <location>
        <begin position="147"/>
        <end position="156"/>
    </location>
</feature>
<keyword evidence="3" id="KW-1185">Reference proteome</keyword>
<gene>
    <name evidence="2" type="ORF">O181_075563</name>
</gene>
<feature type="region of interest" description="Disordered" evidence="1">
    <location>
        <begin position="61"/>
        <end position="211"/>
    </location>
</feature>
<organism evidence="2 3">
    <name type="scientific">Austropuccinia psidii MF-1</name>
    <dbReference type="NCBI Taxonomy" id="1389203"/>
    <lineage>
        <taxon>Eukaryota</taxon>
        <taxon>Fungi</taxon>
        <taxon>Dikarya</taxon>
        <taxon>Basidiomycota</taxon>
        <taxon>Pucciniomycotina</taxon>
        <taxon>Pucciniomycetes</taxon>
        <taxon>Pucciniales</taxon>
        <taxon>Sphaerophragmiaceae</taxon>
        <taxon>Austropuccinia</taxon>
    </lineage>
</organism>
<proteinExistence type="predicted"/>
<protein>
    <submittedName>
        <fullName evidence="2">Uncharacterized protein</fullName>
    </submittedName>
</protein>
<comment type="caution">
    <text evidence="2">The sequence shown here is derived from an EMBL/GenBank/DDBJ whole genome shotgun (WGS) entry which is preliminary data.</text>
</comment>
<dbReference type="AlphaFoldDB" id="A0A9Q3F951"/>
<evidence type="ECO:0000256" key="1">
    <source>
        <dbReference type="SAM" id="MobiDB-lite"/>
    </source>
</evidence>
<name>A0A9Q3F951_9BASI</name>
<accession>A0A9Q3F951</accession>
<feature type="compositionally biased region" description="Basic and acidic residues" evidence="1">
    <location>
        <begin position="69"/>
        <end position="85"/>
    </location>
</feature>
<dbReference type="EMBL" id="AVOT02040603">
    <property type="protein sequence ID" value="MBW0535848.1"/>
    <property type="molecule type" value="Genomic_DNA"/>
</dbReference>
<dbReference type="Proteomes" id="UP000765509">
    <property type="component" value="Unassembled WGS sequence"/>
</dbReference>
<sequence length="259" mass="28276">MEDAKTSTSSQRLPSTFDILIESPEAEITANTVVRPGPFPTGNNRNIPVSVQELVYGSKAAGVGTSSKSLDRNNEVISSSEEHSGPRKKIGCSEELDTHVLQRTSPTDKCLVEKSKHVVRGPKEEVGPRKGQQTSGSSPSPHKKKSASTSSKQGQANPKEKSEGKGKGKAQVEQALPTEIKNSQEREDSQGKCVQYGKMSDGIQKQGKGKKGINTFHKKDLVKLVNHFEICNKEILAKLNNSEYIQQKLGREILQVRES</sequence>
<reference evidence="2" key="1">
    <citation type="submission" date="2021-03" db="EMBL/GenBank/DDBJ databases">
        <title>Draft genome sequence of rust myrtle Austropuccinia psidii MF-1, a brazilian biotype.</title>
        <authorList>
            <person name="Quecine M.C."/>
            <person name="Pachon D.M.R."/>
            <person name="Bonatelli M.L."/>
            <person name="Correr F.H."/>
            <person name="Franceschini L.M."/>
            <person name="Leite T.F."/>
            <person name="Margarido G.R.A."/>
            <person name="Almeida C.A."/>
            <person name="Ferrarezi J.A."/>
            <person name="Labate C.A."/>
        </authorList>
    </citation>
    <scope>NUCLEOTIDE SEQUENCE</scope>
    <source>
        <strain evidence="2">MF-1</strain>
    </source>
</reference>
<evidence type="ECO:0000313" key="3">
    <source>
        <dbReference type="Proteomes" id="UP000765509"/>
    </source>
</evidence>
<evidence type="ECO:0000313" key="2">
    <source>
        <dbReference type="EMBL" id="MBW0535848.1"/>
    </source>
</evidence>
<feature type="compositionally biased region" description="Basic and acidic residues" evidence="1">
    <location>
        <begin position="110"/>
        <end position="128"/>
    </location>
</feature>